<evidence type="ECO:0000256" key="1">
    <source>
        <dbReference type="ARBA" id="ARBA00004141"/>
    </source>
</evidence>
<dbReference type="InterPro" id="IPR013525">
    <property type="entry name" value="ABC2_TM"/>
</dbReference>
<dbReference type="Gene3D" id="3.40.1710.10">
    <property type="entry name" value="abc type-2 transporter like domain"/>
    <property type="match status" value="1"/>
</dbReference>
<dbReference type="NCBIfam" id="TIGR03062">
    <property type="entry name" value="pip_yhgE_Cterm"/>
    <property type="match status" value="1"/>
</dbReference>
<keyword evidence="5" id="KW-0175">Coiled coil</keyword>
<dbReference type="InterPro" id="IPR017501">
    <property type="entry name" value="Phage_infect_YhgE_C"/>
</dbReference>
<keyword evidence="2 6" id="KW-0812">Transmembrane</keyword>
<dbReference type="AlphaFoldDB" id="A0A235B1W7"/>
<evidence type="ECO:0000313" key="9">
    <source>
        <dbReference type="Proteomes" id="UP000215459"/>
    </source>
</evidence>
<keyword evidence="3 6" id="KW-1133">Transmembrane helix</keyword>
<feature type="transmembrane region" description="Helical" evidence="6">
    <location>
        <begin position="495"/>
        <end position="515"/>
    </location>
</feature>
<dbReference type="EMBL" id="NOWF01000014">
    <property type="protein sequence ID" value="OYD06300.1"/>
    <property type="molecule type" value="Genomic_DNA"/>
</dbReference>
<name>A0A235B1W7_9BACL</name>
<dbReference type="NCBIfam" id="TIGR03061">
    <property type="entry name" value="pip_yhgE_Nterm"/>
    <property type="match status" value="1"/>
</dbReference>
<gene>
    <name evidence="8" type="ORF">CHM34_17205</name>
</gene>
<sequence length="681" mass="75425">MPWNKNRLALYDILQKNRRMAVVIFGIVLIPLVYSYLYLFAFFDPYEHTKNLPVAVVNEDSGAEAKGSSLNAGEELVEQLKQDDSMKWDFVDSREEMDRGFRQDRYYLGVVIPEDFSRRVTHIQDEEPIQGHIQYYANEGSNYLSSQIGARAILELEKSVEQSLIRTYAMGIFDELDLSVEKLDKASDGASKLADATEDAAGGAKDLENGTRLLKNRVDQFRGASQQLTEGTAQLTEGADNLAAGLGRMNEEVQEKSGEIPRLKKGAQEVQAGIGQIRDHLNDPTLNAWAGRISDKAKKLKQKNEEIHEAFDRLLEKNPDLASDPDVKRIKEKLDQSTEKYEDLVNTAAQLDSKLNGYQHDVNRLYEGQGKVIDGIGRVQTGFQKQTSALKRLESGAQNLSNGLKKLHGQIQKVAGIPKQLSEALSKLEDGSGELKNGLFQILDGQGSLADRLAQGVEDGESRLQDKDSQADKISNPVKVDDQSVHPVPNYATGFAPYFIALSLWVGAMILFTVIDLKRAKLGDERPLSFMTALLIGTLQALLLVTALRYGLGIRPELEGWFYLFAVVISFAFIAINHFLVSVLKDVGRFLSIVILMLQLTSSAGTYPVELLPDSFRELHPYLPMTYGIEGMRAAISTGDESVLLQNTGILLGCAVGAYVLLGVFHGLIKWINIRKTTAKA</sequence>
<dbReference type="InterPro" id="IPR051328">
    <property type="entry name" value="T7SS_ABC-Transporter"/>
</dbReference>
<feature type="transmembrane region" description="Helical" evidence="6">
    <location>
        <begin position="590"/>
        <end position="609"/>
    </location>
</feature>
<organism evidence="8 9">
    <name type="scientific">Paludifilum halophilum</name>
    <dbReference type="NCBI Taxonomy" id="1642702"/>
    <lineage>
        <taxon>Bacteria</taxon>
        <taxon>Bacillati</taxon>
        <taxon>Bacillota</taxon>
        <taxon>Bacilli</taxon>
        <taxon>Bacillales</taxon>
        <taxon>Thermoactinomycetaceae</taxon>
        <taxon>Paludifilum</taxon>
    </lineage>
</organism>
<feature type="transmembrane region" description="Helical" evidence="6">
    <location>
        <begin position="21"/>
        <end position="43"/>
    </location>
</feature>
<evidence type="ECO:0000256" key="6">
    <source>
        <dbReference type="SAM" id="Phobius"/>
    </source>
</evidence>
<feature type="domain" description="ABC-2 type transporter transmembrane" evidence="7">
    <location>
        <begin position="454"/>
        <end position="661"/>
    </location>
</feature>
<feature type="transmembrane region" description="Helical" evidence="6">
    <location>
        <begin position="560"/>
        <end position="583"/>
    </location>
</feature>
<dbReference type="GO" id="GO:0140359">
    <property type="term" value="F:ABC-type transporter activity"/>
    <property type="evidence" value="ECO:0007669"/>
    <property type="project" value="InterPro"/>
</dbReference>
<comment type="caution">
    <text evidence="8">The sequence shown here is derived from an EMBL/GenBank/DDBJ whole genome shotgun (WGS) entry which is preliminary data.</text>
</comment>
<dbReference type="Gene3D" id="1.10.287.950">
    <property type="entry name" value="Methyl-accepting chemotaxis protein"/>
    <property type="match status" value="1"/>
</dbReference>
<reference evidence="8 9" key="1">
    <citation type="submission" date="2017-07" db="EMBL/GenBank/DDBJ databases">
        <title>The genome sequence of Paludifilum halophilum highlights mechanisms for microbial adaptation to high salt environemnts.</title>
        <authorList>
            <person name="Belbahri L."/>
        </authorList>
    </citation>
    <scope>NUCLEOTIDE SEQUENCE [LARGE SCALE GENOMIC DNA]</scope>
    <source>
        <strain evidence="8 9">DSM 102817</strain>
    </source>
</reference>
<comment type="subcellular location">
    <subcellularLocation>
        <location evidence="1">Membrane</location>
        <topology evidence="1">Multi-pass membrane protein</topology>
    </subcellularLocation>
</comment>
<feature type="transmembrane region" description="Helical" evidence="6">
    <location>
        <begin position="527"/>
        <end position="548"/>
    </location>
</feature>
<feature type="transmembrane region" description="Helical" evidence="6">
    <location>
        <begin position="650"/>
        <end position="672"/>
    </location>
</feature>
<proteinExistence type="predicted"/>
<evidence type="ECO:0000256" key="5">
    <source>
        <dbReference type="SAM" id="Coils"/>
    </source>
</evidence>
<evidence type="ECO:0000259" key="7">
    <source>
        <dbReference type="Pfam" id="PF12698"/>
    </source>
</evidence>
<feature type="coiled-coil region" evidence="5">
    <location>
        <begin position="297"/>
        <end position="354"/>
    </location>
</feature>
<evidence type="ECO:0000313" key="8">
    <source>
        <dbReference type="EMBL" id="OYD06300.1"/>
    </source>
</evidence>
<dbReference type="RefSeq" id="WP_094265852.1">
    <property type="nucleotide sequence ID" value="NZ_NOWF01000014.1"/>
</dbReference>
<dbReference type="OrthoDB" id="9811483at2"/>
<dbReference type="GO" id="GO:0016020">
    <property type="term" value="C:membrane"/>
    <property type="evidence" value="ECO:0007669"/>
    <property type="project" value="UniProtKB-SubCell"/>
</dbReference>
<evidence type="ECO:0000256" key="4">
    <source>
        <dbReference type="ARBA" id="ARBA00023136"/>
    </source>
</evidence>
<dbReference type="Proteomes" id="UP000215459">
    <property type="component" value="Unassembled WGS sequence"/>
</dbReference>
<evidence type="ECO:0000256" key="2">
    <source>
        <dbReference type="ARBA" id="ARBA00022692"/>
    </source>
</evidence>
<protein>
    <recommendedName>
        <fullName evidence="7">ABC-2 type transporter transmembrane domain-containing protein</fullName>
    </recommendedName>
</protein>
<dbReference type="PANTHER" id="PTHR43077:SF5">
    <property type="entry name" value="PHAGE INFECTION PROTEIN"/>
    <property type="match status" value="1"/>
</dbReference>
<feature type="domain" description="ABC-2 type transporter transmembrane" evidence="7">
    <location>
        <begin position="23"/>
        <end position="156"/>
    </location>
</feature>
<dbReference type="PANTHER" id="PTHR43077">
    <property type="entry name" value="TRANSPORT PERMEASE YVFS-RELATED"/>
    <property type="match status" value="1"/>
</dbReference>
<evidence type="ECO:0000256" key="3">
    <source>
        <dbReference type="ARBA" id="ARBA00022989"/>
    </source>
</evidence>
<dbReference type="InterPro" id="IPR017500">
    <property type="entry name" value="Phage_infect_YhgE_N"/>
</dbReference>
<keyword evidence="4 6" id="KW-0472">Membrane</keyword>
<dbReference type="SUPFAM" id="SSF58104">
    <property type="entry name" value="Methyl-accepting chemotaxis protein (MCP) signaling domain"/>
    <property type="match status" value="1"/>
</dbReference>
<accession>A0A235B1W7</accession>
<keyword evidence="9" id="KW-1185">Reference proteome</keyword>
<dbReference type="Pfam" id="PF12698">
    <property type="entry name" value="ABC2_membrane_3"/>
    <property type="match status" value="2"/>
</dbReference>